<dbReference type="GO" id="GO:0030246">
    <property type="term" value="F:carbohydrate binding"/>
    <property type="evidence" value="ECO:0007669"/>
    <property type="project" value="UniProtKB-ARBA"/>
</dbReference>
<geneLocation type="plasmid" evidence="6 7">
    <name>pA</name>
</geneLocation>
<accession>A0A9Q8YE31</accession>
<evidence type="ECO:0000256" key="4">
    <source>
        <dbReference type="SAM" id="SignalP"/>
    </source>
</evidence>
<feature type="signal peptide" evidence="4">
    <location>
        <begin position="1"/>
        <end position="31"/>
    </location>
</feature>
<gene>
    <name evidence="6" type="ORF">NE863_23175</name>
</gene>
<name>A0A9Q8YE31_ENSAD</name>
<dbReference type="Pfam" id="PF13407">
    <property type="entry name" value="Peripla_BP_4"/>
    <property type="match status" value="1"/>
</dbReference>
<dbReference type="Gene3D" id="3.40.50.2300">
    <property type="match status" value="2"/>
</dbReference>
<evidence type="ECO:0000256" key="2">
    <source>
        <dbReference type="ARBA" id="ARBA00007639"/>
    </source>
</evidence>
<sequence>MNWNLKRRTLVATLGFTALTTLGAALSPALAAEKTFALVQINQQALFFNQMNEGAQKAADAAGAKLVIFNANNDPAAQNSAIETYIQQKVDGIAVVAIDVNGIMPAVNQAAEAGIPVVAIDAILPEGPQKAQIGVDNATAGADMGKFFLDYIKANADGKAKIGVVGALNSFIQNVRQEGFEKTIKDVDGISSAGVVDGQNVQDNALAAAENLITGNPDLTAIYATGEPALMGAIAAVESQSKQDSVKVFGWDLTAQAIAGIDAGYVTAVIQQDPAAMGAAAVDALKKVSDGGSVEKTIAVPVTIVTKDNVEPYRAIFK</sequence>
<proteinExistence type="inferred from homology"/>
<dbReference type="AlphaFoldDB" id="A0A9Q8YE31"/>
<dbReference type="EMBL" id="CP098808">
    <property type="protein sequence ID" value="USJ26836.1"/>
    <property type="molecule type" value="Genomic_DNA"/>
</dbReference>
<dbReference type="InterPro" id="IPR006311">
    <property type="entry name" value="TAT_signal"/>
</dbReference>
<feature type="domain" description="Periplasmic binding protein" evidence="5">
    <location>
        <begin position="42"/>
        <end position="291"/>
    </location>
</feature>
<organism evidence="6 7">
    <name type="scientific">Ensifer adhaerens</name>
    <name type="common">Sinorhizobium morelense</name>
    <dbReference type="NCBI Taxonomy" id="106592"/>
    <lineage>
        <taxon>Bacteria</taxon>
        <taxon>Pseudomonadati</taxon>
        <taxon>Pseudomonadota</taxon>
        <taxon>Alphaproteobacteria</taxon>
        <taxon>Hyphomicrobiales</taxon>
        <taxon>Rhizobiaceae</taxon>
        <taxon>Sinorhizobium/Ensifer group</taxon>
        <taxon>Ensifer</taxon>
    </lineage>
</organism>
<dbReference type="InterPro" id="IPR028082">
    <property type="entry name" value="Peripla_BP_I"/>
</dbReference>
<dbReference type="SUPFAM" id="SSF53822">
    <property type="entry name" value="Periplasmic binding protein-like I"/>
    <property type="match status" value="1"/>
</dbReference>
<dbReference type="RefSeq" id="WP_060521156.1">
    <property type="nucleotide sequence ID" value="NZ_CAXURO020000002.1"/>
</dbReference>
<keyword evidence="6" id="KW-0614">Plasmid</keyword>
<dbReference type="PANTHER" id="PTHR46847">
    <property type="entry name" value="D-ALLOSE-BINDING PERIPLASMIC PROTEIN-RELATED"/>
    <property type="match status" value="1"/>
</dbReference>
<comment type="similarity">
    <text evidence="2">Belongs to the bacterial solute-binding protein 2 family.</text>
</comment>
<dbReference type="InterPro" id="IPR025997">
    <property type="entry name" value="SBP_2_dom"/>
</dbReference>
<evidence type="ECO:0000313" key="7">
    <source>
        <dbReference type="Proteomes" id="UP001055460"/>
    </source>
</evidence>
<evidence type="ECO:0000259" key="5">
    <source>
        <dbReference type="Pfam" id="PF13407"/>
    </source>
</evidence>
<evidence type="ECO:0000256" key="3">
    <source>
        <dbReference type="ARBA" id="ARBA00022729"/>
    </source>
</evidence>
<evidence type="ECO:0000313" key="6">
    <source>
        <dbReference type="EMBL" id="USJ26836.1"/>
    </source>
</evidence>
<reference evidence="6" key="1">
    <citation type="submission" date="2022-06" db="EMBL/GenBank/DDBJ databases">
        <title>Physiological and biochemical characterization and genomic elucidation of a strain of the genus Ensifer adhaerens M8 that combines arsenic oxidation and chromium reduction.</title>
        <authorList>
            <person name="Li X."/>
            <person name="Yu c."/>
        </authorList>
    </citation>
    <scope>NUCLEOTIDE SEQUENCE</scope>
    <source>
        <strain evidence="6">M8</strain>
        <plasmid evidence="6">pA</plasmid>
    </source>
</reference>
<keyword evidence="3 4" id="KW-0732">Signal</keyword>
<evidence type="ECO:0000256" key="1">
    <source>
        <dbReference type="ARBA" id="ARBA00004196"/>
    </source>
</evidence>
<dbReference type="PROSITE" id="PS51318">
    <property type="entry name" value="TAT"/>
    <property type="match status" value="1"/>
</dbReference>
<dbReference type="Proteomes" id="UP001055460">
    <property type="component" value="Plasmid pA"/>
</dbReference>
<feature type="chain" id="PRO_5040446363" evidence="4">
    <location>
        <begin position="32"/>
        <end position="318"/>
    </location>
</feature>
<dbReference type="PANTHER" id="PTHR46847:SF1">
    <property type="entry name" value="D-ALLOSE-BINDING PERIPLASMIC PROTEIN-RELATED"/>
    <property type="match status" value="1"/>
</dbReference>
<dbReference type="GO" id="GO:0030313">
    <property type="term" value="C:cell envelope"/>
    <property type="evidence" value="ECO:0007669"/>
    <property type="project" value="UniProtKB-SubCell"/>
</dbReference>
<comment type="subcellular location">
    <subcellularLocation>
        <location evidence="1">Cell envelope</location>
    </subcellularLocation>
</comment>
<protein>
    <submittedName>
        <fullName evidence="6">Substrate-binding domain-containing protein</fullName>
    </submittedName>
</protein>